<proteinExistence type="predicted"/>
<name>A0A7H9AZJ8_ZYGMR</name>
<sequence>MEEQSIQRLIAWGKFQGAALPEGVSFEYSDRKGIRCVCEKSLSSPYLTIPDDLIISGKLIPLEFPEADHKRGNTWLKFLLAKMKFGGEECNSDLSEKFRPYLDCLPKIVDCPLVWNPRELSHLAGTNLGSSVRPKLKDILTEWYRFVKENEVTEEAAVSSDCSFYKDYGQLSDESIFRWLVEPLSNGSTLQWSSASAFLWSHLILLSRAFPHYIIDQNVDQASLMLLPIIDLLNHDYHSKVEWGFNEGQFSFKKLDSIEEDAELCNNYGCKGNEELLSGYGFVLEENPFDFVALKIKLPLETITTILKEEPTLKIPTLDDYTNFAFEKQSQNLPNKPEASVFEDGIVYFINKLNASCLDPLLNMFAYLCRGNSEWHSLASKFNGLQNLRNALESKLAAAKSFSSQRDDCSIDSSKYEVNSYRRHCARIYRDGQLSVLKDGLKKLKAMEKTWLTEYKDRLLTVKKITKYDKGFFGEELPAYFESIDRKQDDVVFENNFELLVIWILIKIENNSFIEKHDWVSEQYRNFLIDAKNEDITSDRMDPSIESFRRRMINGTTQTDRTITLKKIVHTFDFVQKNSFTRISSSNPDTIMVRN</sequence>
<dbReference type="KEGG" id="zmk:HG535_0B00900"/>
<accession>A0A7H9AZJ8</accession>
<gene>
    <name evidence="2" type="ORF">HG535_0B00900</name>
</gene>
<dbReference type="GeneID" id="59234713"/>
<reference evidence="2 3" key="1">
    <citation type="submission" date="2020-07" db="EMBL/GenBank/DDBJ databases">
        <title>The yeast mating-type switching endonuclease HO is a domesticated member of an unorthodox homing genetic element family.</title>
        <authorList>
            <person name="Coughlan A.Y."/>
            <person name="Lombardi L."/>
            <person name="Braun-Galleani S."/>
            <person name="Martos A.R."/>
            <person name="Galeote V."/>
            <person name="Bigey F."/>
            <person name="Dequin S."/>
            <person name="Byrne K.P."/>
            <person name="Wolfe K.H."/>
        </authorList>
    </citation>
    <scope>NUCLEOTIDE SEQUENCE [LARGE SCALE GENOMIC DNA]</scope>
    <source>
        <strain evidence="2 3">NRRL Y-6702</strain>
    </source>
</reference>
<dbReference type="RefSeq" id="XP_037142780.1">
    <property type="nucleotide sequence ID" value="XM_037286885.1"/>
</dbReference>
<dbReference type="GO" id="GO:0005634">
    <property type="term" value="C:nucleus"/>
    <property type="evidence" value="ECO:0007669"/>
    <property type="project" value="TreeGrafter"/>
</dbReference>
<protein>
    <recommendedName>
        <fullName evidence="1">SET domain-containing protein</fullName>
    </recommendedName>
</protein>
<dbReference type="InterPro" id="IPR046341">
    <property type="entry name" value="SET_dom_sf"/>
</dbReference>
<dbReference type="Proteomes" id="UP000509704">
    <property type="component" value="Chromosome 2"/>
</dbReference>
<dbReference type="PROSITE" id="PS50280">
    <property type="entry name" value="SET"/>
    <property type="match status" value="1"/>
</dbReference>
<dbReference type="Gene3D" id="3.90.1410.10">
    <property type="entry name" value="set domain protein methyltransferase, domain 1"/>
    <property type="match status" value="1"/>
</dbReference>
<dbReference type="OrthoDB" id="42889at2759"/>
<keyword evidence="3" id="KW-1185">Reference proteome</keyword>
<dbReference type="EMBL" id="CP058605">
    <property type="protein sequence ID" value="QLG71052.1"/>
    <property type="molecule type" value="Genomic_DNA"/>
</dbReference>
<dbReference type="GO" id="GO:0016279">
    <property type="term" value="F:protein-lysine N-methyltransferase activity"/>
    <property type="evidence" value="ECO:0007669"/>
    <property type="project" value="TreeGrafter"/>
</dbReference>
<organism evidence="2 3">
    <name type="scientific">Zygotorulaspora mrakii</name>
    <name type="common">Zygosaccharomyces mrakii</name>
    <dbReference type="NCBI Taxonomy" id="42260"/>
    <lineage>
        <taxon>Eukaryota</taxon>
        <taxon>Fungi</taxon>
        <taxon>Dikarya</taxon>
        <taxon>Ascomycota</taxon>
        <taxon>Saccharomycotina</taxon>
        <taxon>Saccharomycetes</taxon>
        <taxon>Saccharomycetales</taxon>
        <taxon>Saccharomycetaceae</taxon>
        <taxon>Zygotorulaspora</taxon>
    </lineage>
</organism>
<dbReference type="PANTHER" id="PTHR13271">
    <property type="entry name" value="UNCHARACTERIZED PUTATIVE METHYLTRANSFERASE"/>
    <property type="match status" value="1"/>
</dbReference>
<dbReference type="PANTHER" id="PTHR13271:SF147">
    <property type="entry name" value="PROTEIN-LYSINE N-METHYLTRANSFERASE EFM1-RELATED"/>
    <property type="match status" value="1"/>
</dbReference>
<feature type="domain" description="SET" evidence="1">
    <location>
        <begin position="22"/>
        <end position="269"/>
    </location>
</feature>
<evidence type="ECO:0000259" key="1">
    <source>
        <dbReference type="PROSITE" id="PS50280"/>
    </source>
</evidence>
<dbReference type="InterPro" id="IPR050600">
    <property type="entry name" value="SETD3_SETD6_MTase"/>
</dbReference>
<evidence type="ECO:0000313" key="3">
    <source>
        <dbReference type="Proteomes" id="UP000509704"/>
    </source>
</evidence>
<dbReference type="InterPro" id="IPR001214">
    <property type="entry name" value="SET_dom"/>
</dbReference>
<dbReference type="AlphaFoldDB" id="A0A7H9AZJ8"/>
<evidence type="ECO:0000313" key="2">
    <source>
        <dbReference type="EMBL" id="QLG71052.1"/>
    </source>
</evidence>
<dbReference type="SUPFAM" id="SSF82199">
    <property type="entry name" value="SET domain"/>
    <property type="match status" value="1"/>
</dbReference>